<dbReference type="EMBL" id="CP029600">
    <property type="protein sequence ID" value="AWO02246.1"/>
    <property type="molecule type" value="Genomic_DNA"/>
</dbReference>
<dbReference type="PROSITE" id="PS51257">
    <property type="entry name" value="PROKAR_LIPOPROTEIN"/>
    <property type="match status" value="1"/>
</dbReference>
<dbReference type="InterPro" id="IPR007484">
    <property type="entry name" value="Peptidase_M28"/>
</dbReference>
<feature type="chain" id="PRO_5046097822" evidence="1">
    <location>
        <begin position="20"/>
        <end position="506"/>
    </location>
</feature>
<dbReference type="Gene3D" id="3.40.630.10">
    <property type="entry name" value="Zn peptidases"/>
    <property type="match status" value="2"/>
</dbReference>
<dbReference type="RefSeq" id="WP_119078450.1">
    <property type="nucleotide sequence ID" value="NZ_CP029600.1"/>
</dbReference>
<name>A0ABM6WEF4_9BACT</name>
<organism evidence="3 4">
    <name type="scientific">Chitinophaga alhagiae</name>
    <dbReference type="NCBI Taxonomy" id="2203219"/>
    <lineage>
        <taxon>Bacteria</taxon>
        <taxon>Pseudomonadati</taxon>
        <taxon>Bacteroidota</taxon>
        <taxon>Chitinophagia</taxon>
        <taxon>Chitinophagales</taxon>
        <taxon>Chitinophagaceae</taxon>
        <taxon>Chitinophaga</taxon>
    </lineage>
</organism>
<gene>
    <name evidence="3" type="ORF">DLD77_05820</name>
</gene>
<accession>A0ABM6WEF4</accession>
<sequence>MKKLVFMACLMAGGTVACAQVATKRSAPRAAAPYAKTIKAADLKKHLYIIAADDMEGRETGKPGQYKAAQYITEQFKRAGLQPGAGNGEWEQPFSLYQDTLVNATITAAGKTFEFGKDFYTGLRDAKNLELQQTGVVFAGYGNVSETFNSYEGIDATDKVVVLAETPRQGAGEQKDKLRAAAAKGARTVFIVSSNMPGITRAGSRLRRTGLYFGDMATTMEFIPNVYFISPDVASAIFGKPYASLAEGLKPDNPVPSATGQITGLTCRKDVVEIKSSNVLGILPGTDKKDEYVFVTAHYDHIGIINGEVYNGADDDGSGTVAVIAMAEAFMKAKKAGKGPRRSIVFMTVSGEEKGLLGSRYYTDHPVYPLANTVADLNIDMIGRIDADHAKDSNYVYIIGDNKLSSELRPVSEAANTLVGLKLDYRYNDPNDPNRFYYRSDHYMFAQHKIPIIFYFNGVHPDYHGPHDTPDKISYPMLEKRARLVFYTTWEVANREGRLKVDRNEK</sequence>
<keyword evidence="1" id="KW-0732">Signal</keyword>
<evidence type="ECO:0000259" key="2">
    <source>
        <dbReference type="Pfam" id="PF04389"/>
    </source>
</evidence>
<proteinExistence type="predicted"/>
<dbReference type="InterPro" id="IPR045175">
    <property type="entry name" value="M28_fam"/>
</dbReference>
<protein>
    <submittedName>
        <fullName evidence="3">Peptidase M28</fullName>
    </submittedName>
</protein>
<dbReference type="Pfam" id="PF04389">
    <property type="entry name" value="Peptidase_M28"/>
    <property type="match status" value="1"/>
</dbReference>
<keyword evidence="4" id="KW-1185">Reference proteome</keyword>
<evidence type="ECO:0000256" key="1">
    <source>
        <dbReference type="SAM" id="SignalP"/>
    </source>
</evidence>
<dbReference type="Proteomes" id="UP000246099">
    <property type="component" value="Chromosome"/>
</dbReference>
<reference evidence="3 4" key="1">
    <citation type="submission" date="2018-05" db="EMBL/GenBank/DDBJ databases">
        <title>Chitinophaga sp. nov., isolated from rhizosphere soil of Alhagi.</title>
        <authorList>
            <person name="Liu Y."/>
        </authorList>
    </citation>
    <scope>NUCLEOTIDE SEQUENCE [LARGE SCALE GENOMIC DNA]</scope>
    <source>
        <strain evidence="3 4">T22</strain>
    </source>
</reference>
<dbReference type="PANTHER" id="PTHR12147:SF26">
    <property type="entry name" value="PEPTIDASE M28 DOMAIN-CONTAINING PROTEIN"/>
    <property type="match status" value="1"/>
</dbReference>
<feature type="domain" description="Peptidase M28" evidence="2">
    <location>
        <begin position="278"/>
        <end position="487"/>
    </location>
</feature>
<feature type="signal peptide" evidence="1">
    <location>
        <begin position="1"/>
        <end position="19"/>
    </location>
</feature>
<dbReference type="SUPFAM" id="SSF53187">
    <property type="entry name" value="Zn-dependent exopeptidases"/>
    <property type="match status" value="1"/>
</dbReference>
<evidence type="ECO:0000313" key="4">
    <source>
        <dbReference type="Proteomes" id="UP000246099"/>
    </source>
</evidence>
<dbReference type="PANTHER" id="PTHR12147">
    <property type="entry name" value="METALLOPEPTIDASE M28 FAMILY MEMBER"/>
    <property type="match status" value="1"/>
</dbReference>
<evidence type="ECO:0000313" key="3">
    <source>
        <dbReference type="EMBL" id="AWO02246.1"/>
    </source>
</evidence>